<gene>
    <name evidence="2" type="ORF">AB1Y20_011005</name>
</gene>
<evidence type="ECO:0000313" key="2">
    <source>
        <dbReference type="EMBL" id="KAL1502934.1"/>
    </source>
</evidence>
<keyword evidence="3" id="KW-1185">Reference proteome</keyword>
<feature type="compositionally biased region" description="Basic and acidic residues" evidence="1">
    <location>
        <begin position="106"/>
        <end position="125"/>
    </location>
</feature>
<dbReference type="Proteomes" id="UP001515480">
    <property type="component" value="Unassembled WGS sequence"/>
</dbReference>
<name>A0AB34IND7_PRYPA</name>
<evidence type="ECO:0008006" key="4">
    <source>
        <dbReference type="Google" id="ProtNLM"/>
    </source>
</evidence>
<feature type="region of interest" description="Disordered" evidence="1">
    <location>
        <begin position="35"/>
        <end position="67"/>
    </location>
</feature>
<dbReference type="InterPro" id="IPR016024">
    <property type="entry name" value="ARM-type_fold"/>
</dbReference>
<accession>A0AB34IND7</accession>
<reference evidence="2 3" key="1">
    <citation type="journal article" date="2024" name="Science">
        <title>Giant polyketide synthase enzymes in the biosynthesis of giant marine polyether toxins.</title>
        <authorList>
            <person name="Fallon T.R."/>
            <person name="Shende V.V."/>
            <person name="Wierzbicki I.H."/>
            <person name="Pendleton A.L."/>
            <person name="Watervoot N.F."/>
            <person name="Auber R.P."/>
            <person name="Gonzalez D.J."/>
            <person name="Wisecaver J.H."/>
            <person name="Moore B.S."/>
        </authorList>
    </citation>
    <scope>NUCLEOTIDE SEQUENCE [LARGE SCALE GENOMIC DNA]</scope>
    <source>
        <strain evidence="2 3">12B1</strain>
    </source>
</reference>
<comment type="caution">
    <text evidence="2">The sequence shown here is derived from an EMBL/GenBank/DDBJ whole genome shotgun (WGS) entry which is preliminary data.</text>
</comment>
<evidence type="ECO:0000256" key="1">
    <source>
        <dbReference type="SAM" id="MobiDB-lite"/>
    </source>
</evidence>
<dbReference type="AlphaFoldDB" id="A0AB34IND7"/>
<sequence>MGEHLVEDLLDAARRAPIISQITIDALESQIGATKSTIEPPEHWHSESDSGSGSGSPMQASGSPPYALCYEPREVDPNVEAPVPKSINQEDCGLQCQAGLVPRSPCDQRDHSSLRNSRDSSKENFHSVSVEIQKNITTEEDEQRSAAELFSIIASLCNKSQALKYRQLAAHKLARDLARKPAAYTQSQLELYSPVRPVLALLAEDDSYLTRQLVLACLTNVASVAMHIIAAESPTVPEILLAVLRDGDADPALRAYGLAMAFNLSQDEGVMTWLERAGATPIVRNLASLCPPGGSEAKHSAEVLRVLRRYAPKRPSSAAKVISRVSSFSRNRIAIKEVPR</sequence>
<dbReference type="EMBL" id="JBGBPQ010000022">
    <property type="protein sequence ID" value="KAL1502934.1"/>
    <property type="molecule type" value="Genomic_DNA"/>
</dbReference>
<proteinExistence type="predicted"/>
<dbReference type="SUPFAM" id="SSF48371">
    <property type="entry name" value="ARM repeat"/>
    <property type="match status" value="1"/>
</dbReference>
<feature type="region of interest" description="Disordered" evidence="1">
    <location>
        <begin position="103"/>
        <end position="125"/>
    </location>
</feature>
<protein>
    <recommendedName>
        <fullName evidence="4">Armadillo repeat-containing protein 8</fullName>
    </recommendedName>
</protein>
<evidence type="ECO:0000313" key="3">
    <source>
        <dbReference type="Proteomes" id="UP001515480"/>
    </source>
</evidence>
<organism evidence="2 3">
    <name type="scientific">Prymnesium parvum</name>
    <name type="common">Toxic golden alga</name>
    <dbReference type="NCBI Taxonomy" id="97485"/>
    <lineage>
        <taxon>Eukaryota</taxon>
        <taxon>Haptista</taxon>
        <taxon>Haptophyta</taxon>
        <taxon>Prymnesiophyceae</taxon>
        <taxon>Prymnesiales</taxon>
        <taxon>Prymnesiaceae</taxon>
        <taxon>Prymnesium</taxon>
    </lineage>
</organism>